<dbReference type="InterPro" id="IPR043145">
    <property type="entry name" value="Znf_ZZ_sf"/>
</dbReference>
<evidence type="ECO:0000256" key="3">
    <source>
        <dbReference type="ARBA" id="ARBA00022771"/>
    </source>
</evidence>
<evidence type="ECO:0000256" key="1">
    <source>
        <dbReference type="ARBA" id="ARBA00022723"/>
    </source>
</evidence>
<keyword evidence="4" id="KW-0862">Zinc</keyword>
<dbReference type="eggNOG" id="KOG1778">
    <property type="taxonomic scope" value="Eukaryota"/>
</dbReference>
<dbReference type="GO" id="GO:0003723">
    <property type="term" value="F:RNA binding"/>
    <property type="evidence" value="ECO:0007669"/>
    <property type="project" value="UniProtKB-UniRule"/>
</dbReference>
<dbReference type="STRING" id="400682.A0A1X7SWH1"/>
<dbReference type="PANTHER" id="PTHR24012">
    <property type="entry name" value="RNA BINDING PROTEIN"/>
    <property type="match status" value="1"/>
</dbReference>
<dbReference type="InterPro" id="IPR045305">
    <property type="entry name" value="RRM2_I_PABPs"/>
</dbReference>
<dbReference type="OrthoDB" id="19742at2759"/>
<dbReference type="FunFam" id="3.30.70.330:FF:000003">
    <property type="entry name" value="Polyadenylate-binding protein"/>
    <property type="match status" value="1"/>
</dbReference>
<evidence type="ECO:0000313" key="10">
    <source>
        <dbReference type="EnsemblMetazoa" id="Aqu2.1.06463_001"/>
    </source>
</evidence>
<keyword evidence="5 6" id="KW-0694">RNA-binding</keyword>
<dbReference type="CDD" id="cd12379">
    <property type="entry name" value="RRM2_I_PABPs"/>
    <property type="match status" value="1"/>
</dbReference>
<dbReference type="SMART" id="SM00360">
    <property type="entry name" value="RRM"/>
    <property type="match status" value="3"/>
</dbReference>
<dbReference type="InterPro" id="IPR035979">
    <property type="entry name" value="RBD_domain_sf"/>
</dbReference>
<dbReference type="InterPro" id="IPR000433">
    <property type="entry name" value="Znf_ZZ"/>
</dbReference>
<dbReference type="Pfam" id="PF00569">
    <property type="entry name" value="ZZ"/>
    <property type="match status" value="1"/>
</dbReference>
<dbReference type="SUPFAM" id="SSF57850">
    <property type="entry name" value="RING/U-box"/>
    <property type="match status" value="1"/>
</dbReference>
<reference evidence="10" key="1">
    <citation type="submission" date="2017-05" db="UniProtKB">
        <authorList>
            <consortium name="EnsemblMetazoa"/>
        </authorList>
    </citation>
    <scope>IDENTIFICATION</scope>
</reference>
<feature type="domain" description="RRM" evidence="8">
    <location>
        <begin position="103"/>
        <end position="180"/>
    </location>
</feature>
<evidence type="ECO:0000256" key="5">
    <source>
        <dbReference type="ARBA" id="ARBA00022884"/>
    </source>
</evidence>
<evidence type="ECO:0008006" key="11">
    <source>
        <dbReference type="Google" id="ProtNLM"/>
    </source>
</evidence>
<dbReference type="GO" id="GO:0008270">
    <property type="term" value="F:zinc ion binding"/>
    <property type="evidence" value="ECO:0007669"/>
    <property type="project" value="UniProtKB-KW"/>
</dbReference>
<dbReference type="eggNOG" id="KOG0123">
    <property type="taxonomic scope" value="Eukaryota"/>
</dbReference>
<dbReference type="PROSITE" id="PS01357">
    <property type="entry name" value="ZF_ZZ_1"/>
    <property type="match status" value="1"/>
</dbReference>
<feature type="domain" description="RRM" evidence="8">
    <location>
        <begin position="195"/>
        <end position="272"/>
    </location>
</feature>
<keyword evidence="3 7" id="KW-0863">Zinc-finger</keyword>
<dbReference type="InterPro" id="IPR034364">
    <property type="entry name" value="PABP_RRM1"/>
</dbReference>
<dbReference type="InterPro" id="IPR000504">
    <property type="entry name" value="RRM_dom"/>
</dbReference>
<dbReference type="EnsemblMetazoa" id="Aqu2.1.06463_001">
    <property type="protein sequence ID" value="Aqu2.1.06463_001"/>
    <property type="gene ID" value="Aqu2.1.06463"/>
</dbReference>
<evidence type="ECO:0000256" key="7">
    <source>
        <dbReference type="PROSITE-ProRule" id="PRU00228"/>
    </source>
</evidence>
<feature type="domain" description="ZZ-type" evidence="9">
    <location>
        <begin position="278"/>
        <end position="326"/>
    </location>
</feature>
<evidence type="ECO:0000259" key="8">
    <source>
        <dbReference type="PROSITE" id="PS50102"/>
    </source>
</evidence>
<feature type="domain" description="RRM" evidence="8">
    <location>
        <begin position="15"/>
        <end position="93"/>
    </location>
</feature>
<dbReference type="InParanoid" id="A0A1X7SWH1"/>
<dbReference type="Pfam" id="PF00076">
    <property type="entry name" value="RRM_1"/>
    <property type="match status" value="3"/>
</dbReference>
<dbReference type="Gene3D" id="3.30.60.90">
    <property type="match status" value="1"/>
</dbReference>
<evidence type="ECO:0000256" key="2">
    <source>
        <dbReference type="ARBA" id="ARBA00022737"/>
    </source>
</evidence>
<dbReference type="CDD" id="cd12378">
    <property type="entry name" value="RRM1_I_PABPs"/>
    <property type="match status" value="1"/>
</dbReference>
<dbReference type="SUPFAM" id="SSF54928">
    <property type="entry name" value="RNA-binding domain, RBD"/>
    <property type="match status" value="2"/>
</dbReference>
<name>A0A1X7SWH1_AMPQE</name>
<keyword evidence="2" id="KW-0677">Repeat</keyword>
<organism evidence="10">
    <name type="scientific">Amphimedon queenslandica</name>
    <name type="common">Sponge</name>
    <dbReference type="NCBI Taxonomy" id="400682"/>
    <lineage>
        <taxon>Eukaryota</taxon>
        <taxon>Metazoa</taxon>
        <taxon>Porifera</taxon>
        <taxon>Demospongiae</taxon>
        <taxon>Heteroscleromorpha</taxon>
        <taxon>Haplosclerida</taxon>
        <taxon>Niphatidae</taxon>
        <taxon>Amphimedon</taxon>
    </lineage>
</organism>
<dbReference type="SMART" id="SM00291">
    <property type="entry name" value="ZnF_ZZ"/>
    <property type="match status" value="1"/>
</dbReference>
<dbReference type="AlphaFoldDB" id="A0A1X7SWH1"/>
<sequence>MAVNMNPPPSFPPLQSLYVGDLLPDVNEADLFDHFSKAGPVLSICVCRDLITKRSLGYAYIYFQQPADAERAFDTMNYEPIKGQPCYIMWSQRDPSLRRSRAGHIFIKNLERSIDHKALYDTFSAFGNILSCKVATDLNGQSKGIGFVHFDEQEAADLAIEKVNGQLLNNRKVHVGKFIPRKDRSHTGFNQHYTNVVFVKNFGEDFTDEMLYNFFEKFGSIAAAVVMKDNEGVSKDFGFVSFESHEAASAAVQAVHSSIVNGRQVYCSRAHSMPSSLMDGTCCNNCSTNIKFSWHCTKCEDYDLCSTCYHKVGHEHPMEKVFPVSNGVVDKWLKEGSVELTVTRVNMHGPPGAGKTCALHLLLNEDSPTEHVTDSTPIARPTVRATRVSVADLKWEKVTRAGLLERLASDLN</sequence>
<dbReference type="PROSITE" id="PS50102">
    <property type="entry name" value="RRM"/>
    <property type="match status" value="3"/>
</dbReference>
<dbReference type="SMART" id="SM00361">
    <property type="entry name" value="RRM_1"/>
    <property type="match status" value="1"/>
</dbReference>
<evidence type="ECO:0000256" key="4">
    <source>
        <dbReference type="ARBA" id="ARBA00022833"/>
    </source>
</evidence>
<accession>A0A1X7SWH1</accession>
<proteinExistence type="predicted"/>
<evidence type="ECO:0000259" key="9">
    <source>
        <dbReference type="PROSITE" id="PS50135"/>
    </source>
</evidence>
<keyword evidence="1" id="KW-0479">Metal-binding</keyword>
<dbReference type="Gene3D" id="3.30.70.330">
    <property type="match status" value="3"/>
</dbReference>
<protein>
    <recommendedName>
        <fullName evidence="11">Polyadenylate-binding protein</fullName>
    </recommendedName>
</protein>
<dbReference type="PROSITE" id="PS50135">
    <property type="entry name" value="ZF_ZZ_2"/>
    <property type="match status" value="1"/>
</dbReference>
<dbReference type="InterPro" id="IPR012677">
    <property type="entry name" value="Nucleotide-bd_a/b_plait_sf"/>
</dbReference>
<evidence type="ECO:0000256" key="6">
    <source>
        <dbReference type="PROSITE-ProRule" id="PRU00176"/>
    </source>
</evidence>
<dbReference type="InterPro" id="IPR003954">
    <property type="entry name" value="RRM_euk-type"/>
</dbReference>
<dbReference type="CDD" id="cd12380">
    <property type="entry name" value="RRM3_I_PABPs"/>
    <property type="match status" value="1"/>
</dbReference>